<gene>
    <name evidence="2" type="ORF">M422DRAFT_181996</name>
</gene>
<dbReference type="Gene3D" id="2.80.10.50">
    <property type="match status" value="2"/>
</dbReference>
<accession>A0A0C9UI61</accession>
<proteinExistence type="predicted"/>
<dbReference type="PROSITE" id="PS50231">
    <property type="entry name" value="RICIN_B_LECTIN"/>
    <property type="match status" value="1"/>
</dbReference>
<keyword evidence="3" id="KW-1185">Reference proteome</keyword>
<name>A0A0C9UI61_SPHS4</name>
<protein>
    <submittedName>
        <fullName evidence="2">Carbohydrate-binding module family 13 protein</fullName>
    </submittedName>
</protein>
<dbReference type="AlphaFoldDB" id="A0A0C9UI61"/>
<dbReference type="Pfam" id="PF00652">
    <property type="entry name" value="Ricin_B_lectin"/>
    <property type="match status" value="1"/>
</dbReference>
<dbReference type="SUPFAM" id="SSF50370">
    <property type="entry name" value="Ricin B-like lectins"/>
    <property type="match status" value="1"/>
</dbReference>
<sequence length="128" mass="13879">AIHPLGILGKCLDVQGNVQADGTPVQVFDCNGSAAQQWLTGPGNTQVRFAGANFCLDAGSDPANGIPMKIWECFNGLPQQNWFYTDDERIAETNQGLCLDVPNGNVTNSQVLQTFPCTNFNQNQIFTD</sequence>
<dbReference type="InterPro" id="IPR035992">
    <property type="entry name" value="Ricin_B-like_lectins"/>
</dbReference>
<dbReference type="Proteomes" id="UP000054279">
    <property type="component" value="Unassembled WGS sequence"/>
</dbReference>
<evidence type="ECO:0000259" key="1">
    <source>
        <dbReference type="SMART" id="SM00458"/>
    </source>
</evidence>
<evidence type="ECO:0000313" key="3">
    <source>
        <dbReference type="Proteomes" id="UP000054279"/>
    </source>
</evidence>
<feature type="non-terminal residue" evidence="2">
    <location>
        <position position="1"/>
    </location>
</feature>
<organism evidence="2 3">
    <name type="scientific">Sphaerobolus stellatus (strain SS14)</name>
    <dbReference type="NCBI Taxonomy" id="990650"/>
    <lineage>
        <taxon>Eukaryota</taxon>
        <taxon>Fungi</taxon>
        <taxon>Dikarya</taxon>
        <taxon>Basidiomycota</taxon>
        <taxon>Agaricomycotina</taxon>
        <taxon>Agaricomycetes</taxon>
        <taxon>Phallomycetidae</taxon>
        <taxon>Geastrales</taxon>
        <taxon>Sphaerobolaceae</taxon>
        <taxon>Sphaerobolus</taxon>
    </lineage>
</organism>
<feature type="domain" description="Ricin B lectin" evidence="1">
    <location>
        <begin position="2"/>
        <end position="127"/>
    </location>
</feature>
<dbReference type="InterPro" id="IPR000772">
    <property type="entry name" value="Ricin_B_lectin"/>
</dbReference>
<dbReference type="HOGENOM" id="CLU_095794_3_1_1"/>
<dbReference type="EMBL" id="KN837198">
    <property type="protein sequence ID" value="KIJ34534.1"/>
    <property type="molecule type" value="Genomic_DNA"/>
</dbReference>
<dbReference type="SMART" id="SM00458">
    <property type="entry name" value="RICIN"/>
    <property type="match status" value="1"/>
</dbReference>
<dbReference type="OrthoDB" id="6770063at2759"/>
<reference evidence="2 3" key="1">
    <citation type="submission" date="2014-06" db="EMBL/GenBank/DDBJ databases">
        <title>Evolutionary Origins and Diversification of the Mycorrhizal Mutualists.</title>
        <authorList>
            <consortium name="DOE Joint Genome Institute"/>
            <consortium name="Mycorrhizal Genomics Consortium"/>
            <person name="Kohler A."/>
            <person name="Kuo A."/>
            <person name="Nagy L.G."/>
            <person name="Floudas D."/>
            <person name="Copeland A."/>
            <person name="Barry K.W."/>
            <person name="Cichocki N."/>
            <person name="Veneault-Fourrey C."/>
            <person name="LaButti K."/>
            <person name="Lindquist E.A."/>
            <person name="Lipzen A."/>
            <person name="Lundell T."/>
            <person name="Morin E."/>
            <person name="Murat C."/>
            <person name="Riley R."/>
            <person name="Ohm R."/>
            <person name="Sun H."/>
            <person name="Tunlid A."/>
            <person name="Henrissat B."/>
            <person name="Grigoriev I.V."/>
            <person name="Hibbett D.S."/>
            <person name="Martin F."/>
        </authorList>
    </citation>
    <scope>NUCLEOTIDE SEQUENCE [LARGE SCALE GENOMIC DNA]</scope>
    <source>
        <strain evidence="2 3">SS14</strain>
    </source>
</reference>
<evidence type="ECO:0000313" key="2">
    <source>
        <dbReference type="EMBL" id="KIJ34534.1"/>
    </source>
</evidence>